<evidence type="ECO:0000313" key="7">
    <source>
        <dbReference type="Proteomes" id="UP000334990"/>
    </source>
</evidence>
<dbReference type="EMBL" id="BLAD01000072">
    <property type="protein sequence ID" value="GES03746.1"/>
    <property type="molecule type" value="Genomic_DNA"/>
</dbReference>
<evidence type="ECO:0000256" key="3">
    <source>
        <dbReference type="ARBA" id="ARBA00023004"/>
    </source>
</evidence>
<dbReference type="GO" id="GO:0046872">
    <property type="term" value="F:metal ion binding"/>
    <property type="evidence" value="ECO:0007669"/>
    <property type="project" value="UniProtKB-KW"/>
</dbReference>
<gene>
    <name evidence="6" type="primary">cpdA</name>
    <name evidence="6" type="ORF">Acor_58120</name>
</gene>
<dbReference type="Proteomes" id="UP000334990">
    <property type="component" value="Unassembled WGS sequence"/>
</dbReference>
<dbReference type="AlphaFoldDB" id="A0A5M3W4T0"/>
<evidence type="ECO:0000259" key="5">
    <source>
        <dbReference type="Pfam" id="PF00149"/>
    </source>
</evidence>
<dbReference type="Pfam" id="PF00149">
    <property type="entry name" value="Metallophos"/>
    <property type="match status" value="1"/>
</dbReference>
<evidence type="ECO:0000256" key="1">
    <source>
        <dbReference type="ARBA" id="ARBA00022723"/>
    </source>
</evidence>
<organism evidence="6 7">
    <name type="scientific">Acrocarpospora corrugata</name>
    <dbReference type="NCBI Taxonomy" id="35763"/>
    <lineage>
        <taxon>Bacteria</taxon>
        <taxon>Bacillati</taxon>
        <taxon>Actinomycetota</taxon>
        <taxon>Actinomycetes</taxon>
        <taxon>Streptosporangiales</taxon>
        <taxon>Streptosporangiaceae</taxon>
        <taxon>Acrocarpospora</taxon>
    </lineage>
</organism>
<dbReference type="OrthoDB" id="5241795at2"/>
<evidence type="ECO:0000256" key="2">
    <source>
        <dbReference type="ARBA" id="ARBA00022801"/>
    </source>
</evidence>
<dbReference type="InterPro" id="IPR029052">
    <property type="entry name" value="Metallo-depent_PP-like"/>
</dbReference>
<sequence length="248" mass="26628">MIVLAHVSDVHIDGSERNTERTTRIMSYVDGLDVTAVLVTGDIADNGAEDEYAIARAALKTRHPTIICPGNHDSRAPFRKVLLDATAEQADPDEPINQVLRIPGVTIILCDSSIPGRPEGLLADSTLTWLDETLTTTEPGPVFVGMHHPATPLGIPYVDTIGLREPNNLAAVLERHPHVTATLVGHAHTAAATAFANRPHLIAPGVVSTGLPPCESTSRPPVSYDLPPAFALHIYDNNHLTTHYRALP</sequence>
<dbReference type="RefSeq" id="WP_155339887.1">
    <property type="nucleotide sequence ID" value="NZ_BAAABN010000057.1"/>
</dbReference>
<dbReference type="GO" id="GO:0016787">
    <property type="term" value="F:hydrolase activity"/>
    <property type="evidence" value="ECO:0007669"/>
    <property type="project" value="UniProtKB-KW"/>
</dbReference>
<comment type="caution">
    <text evidence="6">The sequence shown here is derived from an EMBL/GenBank/DDBJ whole genome shotgun (WGS) entry which is preliminary data.</text>
</comment>
<name>A0A5M3W4T0_9ACTN</name>
<dbReference type="InterPro" id="IPR004843">
    <property type="entry name" value="Calcineurin-like_PHP"/>
</dbReference>
<accession>A0A5M3W4T0</accession>
<dbReference type="InterPro" id="IPR050884">
    <property type="entry name" value="CNP_phosphodiesterase-III"/>
</dbReference>
<dbReference type="PANTHER" id="PTHR42988:SF2">
    <property type="entry name" value="CYCLIC NUCLEOTIDE PHOSPHODIESTERASE CBUA0032-RELATED"/>
    <property type="match status" value="1"/>
</dbReference>
<dbReference type="SUPFAM" id="SSF56300">
    <property type="entry name" value="Metallo-dependent phosphatases"/>
    <property type="match status" value="1"/>
</dbReference>
<dbReference type="PANTHER" id="PTHR42988">
    <property type="entry name" value="PHOSPHOHYDROLASE"/>
    <property type="match status" value="1"/>
</dbReference>
<evidence type="ECO:0000313" key="6">
    <source>
        <dbReference type="EMBL" id="GES03746.1"/>
    </source>
</evidence>
<keyword evidence="2" id="KW-0378">Hydrolase</keyword>
<comment type="similarity">
    <text evidence="4">Belongs to the cyclic nucleotide phosphodiesterase class-III family.</text>
</comment>
<keyword evidence="3" id="KW-0408">Iron</keyword>
<keyword evidence="1" id="KW-0479">Metal-binding</keyword>
<dbReference type="Gene3D" id="3.60.21.10">
    <property type="match status" value="1"/>
</dbReference>
<proteinExistence type="inferred from homology"/>
<reference evidence="6 7" key="1">
    <citation type="submission" date="2019-10" db="EMBL/GenBank/DDBJ databases">
        <title>Whole genome shotgun sequence of Acrocarpospora corrugata NBRC 13972.</title>
        <authorList>
            <person name="Ichikawa N."/>
            <person name="Kimura A."/>
            <person name="Kitahashi Y."/>
            <person name="Komaki H."/>
            <person name="Oguchi A."/>
        </authorList>
    </citation>
    <scope>NUCLEOTIDE SEQUENCE [LARGE SCALE GENOMIC DNA]</scope>
    <source>
        <strain evidence="6 7">NBRC 13972</strain>
    </source>
</reference>
<keyword evidence="7" id="KW-1185">Reference proteome</keyword>
<feature type="domain" description="Calcineurin-like phosphoesterase" evidence="5">
    <location>
        <begin position="4"/>
        <end position="189"/>
    </location>
</feature>
<evidence type="ECO:0000256" key="4">
    <source>
        <dbReference type="ARBA" id="ARBA00025742"/>
    </source>
</evidence>
<protein>
    <submittedName>
        <fullName evidence="6">3',5'-cyclic adenosine monophosphate phosphodiesterase CpdA</fullName>
    </submittedName>
</protein>